<dbReference type="Proteomes" id="UP000030451">
    <property type="component" value="Unassembled WGS sequence"/>
</dbReference>
<gene>
    <name evidence="2" type="ORF">NM06_11890</name>
</gene>
<protein>
    <recommendedName>
        <fullName evidence="1">Glyoxalase/fosfomycin resistance/dioxygenase domain-containing protein</fullName>
    </recommendedName>
</protein>
<sequence>MTPVAVLVYVPDVEAGLQWYQQAFPEAVPIHLPDFDFTVLDVNGFSIEIVQSDDKVSEGKKGTVLYWSVRDLSVALSSFEALGASLYRGPMEIENGLSMCQLEDPFGNLIGLRGATT</sequence>
<feature type="domain" description="Glyoxalase/fosfomycin resistance/dioxygenase" evidence="1">
    <location>
        <begin position="6"/>
        <end position="110"/>
    </location>
</feature>
<dbReference type="EMBL" id="JRWP01000021">
    <property type="protein sequence ID" value="KGY08452.1"/>
    <property type="molecule type" value="Genomic_DNA"/>
</dbReference>
<proteinExistence type="predicted"/>
<evidence type="ECO:0000259" key="1">
    <source>
        <dbReference type="Pfam" id="PF00903"/>
    </source>
</evidence>
<dbReference type="RefSeq" id="WP_038191188.1">
    <property type="nucleotide sequence ID" value="NZ_JRWP01000021.1"/>
</dbReference>
<comment type="caution">
    <text evidence="2">The sequence shown here is derived from an EMBL/GenBank/DDBJ whole genome shotgun (WGS) entry which is preliminary data.</text>
</comment>
<dbReference type="InterPro" id="IPR029068">
    <property type="entry name" value="Glyas_Bleomycin-R_OHBP_Dase"/>
</dbReference>
<dbReference type="Pfam" id="PF00903">
    <property type="entry name" value="Glyoxalase"/>
    <property type="match status" value="1"/>
</dbReference>
<evidence type="ECO:0000313" key="2">
    <source>
        <dbReference type="EMBL" id="KGY08452.1"/>
    </source>
</evidence>
<dbReference type="SUPFAM" id="SSF54593">
    <property type="entry name" value="Glyoxalase/Bleomycin resistance protein/Dihydroxybiphenyl dioxygenase"/>
    <property type="match status" value="1"/>
</dbReference>
<dbReference type="InterPro" id="IPR004360">
    <property type="entry name" value="Glyas_Fos-R_dOase_dom"/>
</dbReference>
<organism evidence="2 3">
    <name type="scientific">Photobacterium sp. (strain ATCC 43367)</name>
    <dbReference type="NCBI Taxonomy" id="379097"/>
    <lineage>
        <taxon>Bacteria</taxon>
        <taxon>Pseudomonadati</taxon>
        <taxon>Pseudomonadota</taxon>
        <taxon>Gammaproteobacteria</taxon>
        <taxon>Vibrionales</taxon>
        <taxon>Vibrionaceae</taxon>
        <taxon>Vibrio</taxon>
        <taxon>Vibrio oreintalis group</taxon>
    </lineage>
</organism>
<accession>A0A0A5HSB1</accession>
<name>A0A0A5HSB1_PHOS4</name>
<evidence type="ECO:0000313" key="3">
    <source>
        <dbReference type="Proteomes" id="UP000030451"/>
    </source>
</evidence>
<reference evidence="2 3" key="1">
    <citation type="submission" date="2014-10" db="EMBL/GenBank/DDBJ databases">
        <title>Genome sequencing of Vibrio sinaloensis T08.</title>
        <authorList>
            <person name="Chan K.-G."/>
            <person name="Mohamad N.I."/>
        </authorList>
    </citation>
    <scope>NUCLEOTIDE SEQUENCE [LARGE SCALE GENOMIC DNA]</scope>
    <source>
        <strain evidence="2 3">T08</strain>
    </source>
</reference>
<dbReference type="AlphaFoldDB" id="A0A0A5HSB1"/>
<dbReference type="OrthoDB" id="6892799at2"/>
<dbReference type="Gene3D" id="3.10.180.10">
    <property type="entry name" value="2,3-Dihydroxybiphenyl 1,2-Dioxygenase, domain 1"/>
    <property type="match status" value="1"/>
</dbReference>